<name>A0A644VVX3_9ZZZZ</name>
<evidence type="ECO:0000259" key="2">
    <source>
        <dbReference type="Pfam" id="PF25842"/>
    </source>
</evidence>
<dbReference type="EMBL" id="VSSQ01000466">
    <property type="protein sequence ID" value="MPL95427.1"/>
    <property type="molecule type" value="Genomic_DNA"/>
</dbReference>
<keyword evidence="1" id="KW-1133">Transmembrane helix</keyword>
<evidence type="ECO:0000256" key="1">
    <source>
        <dbReference type="SAM" id="Phobius"/>
    </source>
</evidence>
<keyword evidence="1" id="KW-0472">Membrane</keyword>
<dbReference type="InterPro" id="IPR058653">
    <property type="entry name" value="NfeD2_TM"/>
</dbReference>
<proteinExistence type="predicted"/>
<evidence type="ECO:0000313" key="3">
    <source>
        <dbReference type="EMBL" id="MPL95427.1"/>
    </source>
</evidence>
<dbReference type="Pfam" id="PF25842">
    <property type="entry name" value="NfeD_TM"/>
    <property type="match status" value="1"/>
</dbReference>
<accession>A0A644VVX3</accession>
<organism evidence="3">
    <name type="scientific">bioreactor metagenome</name>
    <dbReference type="NCBI Taxonomy" id="1076179"/>
    <lineage>
        <taxon>unclassified sequences</taxon>
        <taxon>metagenomes</taxon>
        <taxon>ecological metagenomes</taxon>
    </lineage>
</organism>
<reference evidence="3" key="1">
    <citation type="submission" date="2019-08" db="EMBL/GenBank/DDBJ databases">
        <authorList>
            <person name="Kucharzyk K."/>
            <person name="Murdoch R.W."/>
            <person name="Higgins S."/>
            <person name="Loffler F."/>
        </authorList>
    </citation>
    <scope>NUCLEOTIDE SEQUENCE</scope>
</reference>
<protein>
    <submittedName>
        <fullName evidence="3">Putative membrane protein YuaF</fullName>
    </submittedName>
</protein>
<feature type="transmembrane region" description="Helical" evidence="1">
    <location>
        <begin position="47"/>
        <end position="64"/>
    </location>
</feature>
<gene>
    <name evidence="3" type="primary">yuaF</name>
    <name evidence="3" type="ORF">SDC9_41598</name>
</gene>
<dbReference type="AlphaFoldDB" id="A0A644VVX3"/>
<dbReference type="Gene3D" id="2.40.50.140">
    <property type="entry name" value="Nucleic acid-binding proteins"/>
    <property type="match status" value="1"/>
</dbReference>
<comment type="caution">
    <text evidence="3">The sequence shown here is derived from an EMBL/GenBank/DDBJ whole genome shotgun (WGS) entry which is preliminary data.</text>
</comment>
<feature type="domain" description="Membrane protein NfeD2 N-terminal transmembrane" evidence="2">
    <location>
        <begin position="3"/>
        <end position="103"/>
    </location>
</feature>
<feature type="transmembrane region" description="Helical" evidence="1">
    <location>
        <begin position="76"/>
        <end position="94"/>
    </location>
</feature>
<dbReference type="InterPro" id="IPR012340">
    <property type="entry name" value="NA-bd_OB-fold"/>
</dbReference>
<sequence>MLELYWMCLSGGVLFALVSIIFGDVLGDIFDGVFDALSFDHVDFLHPMVLVGGVTIFGGSGVMLSRYTAMEPVPVALLSLMIAIALSIVVYFAYVKPMKNSENSTGFSMKDLVGKIGEVSVPIPVGGYGEVILRVGAGNTNQIAATLEQVDIPAGTRVVVGETKDGVLYVFPYDKSFGNMSRL</sequence>
<keyword evidence="1" id="KW-0812">Transmembrane</keyword>